<dbReference type="Proteomes" id="UP001205311">
    <property type="component" value="Unassembled WGS sequence"/>
</dbReference>
<organism evidence="3 4">
    <name type="scientific">Streptoalloteichus tenebrarius (strain ATCC 17920 / DSM 40477 / JCM 4838 / CBS 697.72 / NBRC 16177 / NCIMB 11028 / NRRL B-12390 / A12253. 1 / ISP 5477)</name>
    <name type="common">Streptomyces tenebrarius</name>
    <dbReference type="NCBI Taxonomy" id="1933"/>
    <lineage>
        <taxon>Bacteria</taxon>
        <taxon>Bacillati</taxon>
        <taxon>Actinomycetota</taxon>
        <taxon>Actinomycetes</taxon>
        <taxon>Pseudonocardiales</taxon>
        <taxon>Pseudonocardiaceae</taxon>
        <taxon>Streptoalloteichus</taxon>
    </lineage>
</organism>
<dbReference type="SUPFAM" id="SSF52777">
    <property type="entry name" value="CoA-dependent acyltransferases"/>
    <property type="match status" value="2"/>
</dbReference>
<dbReference type="PANTHER" id="PTHR45527:SF1">
    <property type="entry name" value="FATTY ACID SYNTHASE"/>
    <property type="match status" value="1"/>
</dbReference>
<feature type="domain" description="Condensation" evidence="2">
    <location>
        <begin position="22"/>
        <end position="348"/>
    </location>
</feature>
<feature type="region of interest" description="Disordered" evidence="1">
    <location>
        <begin position="349"/>
        <end position="381"/>
    </location>
</feature>
<dbReference type="Gene3D" id="3.30.559.30">
    <property type="entry name" value="Nonribosomal peptide synthetase, condensation domain"/>
    <property type="match status" value="1"/>
</dbReference>
<name>A0ABT1HRJ4_STRSD</name>
<dbReference type="InterPro" id="IPR001242">
    <property type="entry name" value="Condensation_dom"/>
</dbReference>
<accession>A0ABT1HRJ4</accession>
<evidence type="ECO:0000259" key="2">
    <source>
        <dbReference type="Pfam" id="PF00668"/>
    </source>
</evidence>
<dbReference type="Pfam" id="PF00668">
    <property type="entry name" value="Condensation"/>
    <property type="match status" value="1"/>
</dbReference>
<feature type="compositionally biased region" description="Low complexity" evidence="1">
    <location>
        <begin position="356"/>
        <end position="366"/>
    </location>
</feature>
<evidence type="ECO:0000313" key="3">
    <source>
        <dbReference type="EMBL" id="MCP2258146.1"/>
    </source>
</evidence>
<comment type="caution">
    <text evidence="3">The sequence shown here is derived from an EMBL/GenBank/DDBJ whole genome shotgun (WGS) entry which is preliminary data.</text>
</comment>
<protein>
    <submittedName>
        <fullName evidence="3">Condensation domain-containing protein</fullName>
    </submittedName>
</protein>
<dbReference type="RefSeq" id="WP_253669092.1">
    <property type="nucleotide sequence ID" value="NZ_JAMTCP010000007.1"/>
</dbReference>
<proteinExistence type="predicted"/>
<evidence type="ECO:0000313" key="4">
    <source>
        <dbReference type="Proteomes" id="UP001205311"/>
    </source>
</evidence>
<gene>
    <name evidence="3" type="ORF">LX15_001840</name>
</gene>
<dbReference type="Gene3D" id="3.30.559.10">
    <property type="entry name" value="Chloramphenicol acetyltransferase-like domain"/>
    <property type="match status" value="1"/>
</dbReference>
<evidence type="ECO:0000256" key="1">
    <source>
        <dbReference type="SAM" id="MobiDB-lite"/>
    </source>
</evidence>
<reference evidence="3 4" key="1">
    <citation type="submission" date="2022-06" db="EMBL/GenBank/DDBJ databases">
        <title>Genomic Encyclopedia of Archaeal and Bacterial Type Strains, Phase II (KMG-II): from individual species to whole genera.</title>
        <authorList>
            <person name="Goeker M."/>
        </authorList>
    </citation>
    <scope>NUCLEOTIDE SEQUENCE [LARGE SCALE GENOMIC DNA]</scope>
    <source>
        <strain evidence="3 4">DSM 40477</strain>
    </source>
</reference>
<dbReference type="InterPro" id="IPR023213">
    <property type="entry name" value="CAT-like_dom_sf"/>
</dbReference>
<dbReference type="PANTHER" id="PTHR45527">
    <property type="entry name" value="NONRIBOSOMAL PEPTIDE SYNTHETASE"/>
    <property type="match status" value="1"/>
</dbReference>
<keyword evidence="4" id="KW-1185">Reference proteome</keyword>
<sequence>MRSAPLTRGQLMLWCNSLAVPEPARAALNLPRVVPVPAGRTLADVREALLATVTRHEALRTTIEVDEAGDPRQVIHPPARPALSEVESTEDTAADRAESVTADLCRVPLRLSEEWPLRAAVVTVAGLPRFLCLAVHHIAADARALDVLVTELTRALAGEIPVGGPPPRQPRDLVAVEASEAERRRADAALAYWAERLRAVPTALFPYRPDRGRPRRVRVRLDSPALAAALPALTDRLRLPASAVLMAATTAVLLRYTDGTRWFWTTVVDNRPARDYDDAVGSFVQLGMVDVEAGDDPPFATLVGRCWRAQLLAVRHGRYDHDAMLAERGLATEERRTLVTLPTIFNFKPTSRRSGARPSRAPGPGSLARTRVEHSPGQGKPDTTLFAVVHGIAGVAAVSFDADGAVLPARDAEELLRAAEDLVWRAARGSDPRVSDVDVPPRAPDWTRTADGRVLDLDGTARLVRALPGVTAAEVAITDTGAVVATVRGTVAARTVSDHLAAHLHRPGVVLPDQIRVEGEPPEPTAPTAPTAPTVLTVPTAPTGPSDPPKPAISALLTALRDRAGLSEPDLGRSYLGQGGLVRRGPAVVDRLADLGYGGVTFADLLSARPLRSLAAELRRDGEDVTRTPVADQP</sequence>
<dbReference type="EMBL" id="JAMTCP010000007">
    <property type="protein sequence ID" value="MCP2258146.1"/>
    <property type="molecule type" value="Genomic_DNA"/>
</dbReference>